<comment type="caution">
    <text evidence="4">The sequence shown here is derived from an EMBL/GenBank/DDBJ whole genome shotgun (WGS) entry which is preliminary data.</text>
</comment>
<organism evidence="4 5">
    <name type="scientific">Rhizopogon vesiculosus</name>
    <dbReference type="NCBI Taxonomy" id="180088"/>
    <lineage>
        <taxon>Eukaryota</taxon>
        <taxon>Fungi</taxon>
        <taxon>Dikarya</taxon>
        <taxon>Basidiomycota</taxon>
        <taxon>Agaricomycotina</taxon>
        <taxon>Agaricomycetes</taxon>
        <taxon>Agaricomycetidae</taxon>
        <taxon>Boletales</taxon>
        <taxon>Suillineae</taxon>
        <taxon>Rhizopogonaceae</taxon>
        <taxon>Rhizopogon</taxon>
    </lineage>
</organism>
<evidence type="ECO:0008006" key="6">
    <source>
        <dbReference type="Google" id="ProtNLM"/>
    </source>
</evidence>
<reference evidence="4 5" key="1">
    <citation type="submission" date="2016-03" db="EMBL/GenBank/DDBJ databases">
        <title>Comparative genomics of the ectomycorrhizal sister species Rhizopogon vinicolor and Rhizopogon vesiculosus (Basidiomycota: Boletales) reveals a divergence of the mating type B locus.</title>
        <authorList>
            <person name="Mujic A.B."/>
            <person name="Kuo A."/>
            <person name="Tritt A."/>
            <person name="Lipzen A."/>
            <person name="Chen C."/>
            <person name="Johnson J."/>
            <person name="Sharma A."/>
            <person name="Barry K."/>
            <person name="Grigoriev I.V."/>
            <person name="Spatafora J.W."/>
        </authorList>
    </citation>
    <scope>NUCLEOTIDE SEQUENCE [LARGE SCALE GENOMIC DNA]</scope>
    <source>
        <strain evidence="4 5">AM-OR11-056</strain>
    </source>
</reference>
<evidence type="ECO:0000256" key="1">
    <source>
        <dbReference type="ARBA" id="ARBA00004613"/>
    </source>
</evidence>
<accession>A0A1J8PRA1</accession>
<keyword evidence="3" id="KW-0964">Secreted</keyword>
<comment type="similarity">
    <text evidence="2">Belongs to the cerato-platanin family.</text>
</comment>
<evidence type="ECO:0000313" key="5">
    <source>
        <dbReference type="Proteomes" id="UP000183567"/>
    </source>
</evidence>
<comment type="subcellular location">
    <subcellularLocation>
        <location evidence="1">Secreted</location>
    </subcellularLocation>
</comment>
<keyword evidence="5" id="KW-1185">Reference proteome</keyword>
<name>A0A1J8PRA1_9AGAM</name>
<dbReference type="Pfam" id="PF07249">
    <property type="entry name" value="Cerato-platanin"/>
    <property type="match status" value="1"/>
</dbReference>
<dbReference type="OrthoDB" id="4898945at2759"/>
<dbReference type="Gene3D" id="2.40.40.10">
    <property type="entry name" value="RlpA-like domain"/>
    <property type="match status" value="1"/>
</dbReference>
<protein>
    <recommendedName>
        <fullName evidence="6">Barwin domain-containing protein</fullName>
    </recommendedName>
</protein>
<sequence length="190" mass="20892">MKPLSRAASKYELHNSRHELFGYEASGLIPNLLSVGPEHTVFKLRPLPYNITLLLYSLPLARRWHRTSTVNVTYSSTYDDSDQSTYTVNCSAGLIDRGYTTFGSLPSFPNIGAIPNIIEDHSLCGTCWQLNYTTTSGDDNTIYFAAIDTPPDSSSFIISQQAFDDLTSNDNSSSTITAVATQVNETICGM</sequence>
<proteinExistence type="inferred from homology"/>
<dbReference type="AlphaFoldDB" id="A0A1J8PRA1"/>
<evidence type="ECO:0000313" key="4">
    <source>
        <dbReference type="EMBL" id="OJA10299.1"/>
    </source>
</evidence>
<evidence type="ECO:0000256" key="2">
    <source>
        <dbReference type="ARBA" id="ARBA00010421"/>
    </source>
</evidence>
<dbReference type="CDD" id="cd22778">
    <property type="entry name" value="DPBB_CEPL-like"/>
    <property type="match status" value="1"/>
</dbReference>
<dbReference type="SUPFAM" id="SSF50685">
    <property type="entry name" value="Barwin-like endoglucanases"/>
    <property type="match status" value="1"/>
</dbReference>
<dbReference type="InterPro" id="IPR010829">
    <property type="entry name" value="Cerato-platanin"/>
</dbReference>
<dbReference type="GO" id="GO:0005576">
    <property type="term" value="C:extracellular region"/>
    <property type="evidence" value="ECO:0007669"/>
    <property type="project" value="UniProtKB-SubCell"/>
</dbReference>
<evidence type="ECO:0000256" key="3">
    <source>
        <dbReference type="ARBA" id="ARBA00022525"/>
    </source>
</evidence>
<dbReference type="EMBL" id="LVVM01005532">
    <property type="protein sequence ID" value="OJA10299.1"/>
    <property type="molecule type" value="Genomic_DNA"/>
</dbReference>
<dbReference type="Proteomes" id="UP000183567">
    <property type="component" value="Unassembled WGS sequence"/>
</dbReference>
<dbReference type="InterPro" id="IPR036908">
    <property type="entry name" value="RlpA-like_sf"/>
</dbReference>
<gene>
    <name evidence="4" type="ORF">AZE42_05545</name>
</gene>